<accession>A0ABP6VAB0</accession>
<comment type="caution">
    <text evidence="2">The sequence shown here is derived from an EMBL/GenBank/DDBJ whole genome shotgun (WGS) entry which is preliminary data.</text>
</comment>
<dbReference type="Proteomes" id="UP001500301">
    <property type="component" value="Unassembled WGS sequence"/>
</dbReference>
<feature type="compositionally biased region" description="Polar residues" evidence="1">
    <location>
        <begin position="9"/>
        <end position="20"/>
    </location>
</feature>
<name>A0ABP6VAB0_9ACTN</name>
<protein>
    <submittedName>
        <fullName evidence="2">Uncharacterized protein</fullName>
    </submittedName>
</protein>
<evidence type="ECO:0000256" key="1">
    <source>
        <dbReference type="SAM" id="MobiDB-lite"/>
    </source>
</evidence>
<evidence type="ECO:0000313" key="3">
    <source>
        <dbReference type="Proteomes" id="UP001500301"/>
    </source>
</evidence>
<reference evidence="3" key="1">
    <citation type="journal article" date="2019" name="Int. J. Syst. Evol. Microbiol.">
        <title>The Global Catalogue of Microorganisms (GCM) 10K type strain sequencing project: providing services to taxonomists for standard genome sequencing and annotation.</title>
        <authorList>
            <consortium name="The Broad Institute Genomics Platform"/>
            <consortium name="The Broad Institute Genome Sequencing Center for Infectious Disease"/>
            <person name="Wu L."/>
            <person name="Ma J."/>
        </authorList>
    </citation>
    <scope>NUCLEOTIDE SEQUENCE [LARGE SCALE GENOMIC DNA]</scope>
    <source>
        <strain evidence="3">JCM 17460</strain>
    </source>
</reference>
<keyword evidence="3" id="KW-1185">Reference proteome</keyword>
<organism evidence="2 3">
    <name type="scientific">Nocardioides daeguensis</name>
    <dbReference type="NCBI Taxonomy" id="908359"/>
    <lineage>
        <taxon>Bacteria</taxon>
        <taxon>Bacillati</taxon>
        <taxon>Actinomycetota</taxon>
        <taxon>Actinomycetes</taxon>
        <taxon>Propionibacteriales</taxon>
        <taxon>Nocardioidaceae</taxon>
        <taxon>Nocardioides</taxon>
    </lineage>
</organism>
<feature type="region of interest" description="Disordered" evidence="1">
    <location>
        <begin position="1"/>
        <end position="46"/>
    </location>
</feature>
<evidence type="ECO:0000313" key="2">
    <source>
        <dbReference type="EMBL" id="GAA3531959.1"/>
    </source>
</evidence>
<feature type="compositionally biased region" description="Basic residues" evidence="1">
    <location>
        <begin position="88"/>
        <end position="111"/>
    </location>
</feature>
<gene>
    <name evidence="2" type="ORF">GCM10022263_20620</name>
</gene>
<proteinExistence type="predicted"/>
<feature type="region of interest" description="Disordered" evidence="1">
    <location>
        <begin position="80"/>
        <end position="123"/>
    </location>
</feature>
<sequence>MSRRHKPRQQAQGSRYQQARRNAARSKPTREPEDGPGFGGGDGGLDPAVDLALAQLFRRECSDCGSQRLRWFVGADADSVLGSAPRAPGRRGRARRRGRRARPRASARRSHPNPGSGSCRRTPSRAEAMLVQMPDEWRAAADCWVCLRCGESGAFGPSEWEPF</sequence>
<dbReference type="EMBL" id="BAABBB010000009">
    <property type="protein sequence ID" value="GAA3531959.1"/>
    <property type="molecule type" value="Genomic_DNA"/>
</dbReference>